<sequence>MVNFNWKNFLKFYLGNKEIRSHLDALHAYPPDADEHTGEIVEGIINKTNCSGIIAIVSRRWIDLNRPRNEKNCEAIDEYRRTVQEILVHTNTFDKNGKLLNPHLHLDIHGMWGCSADIEIGTLHNKTCSIEVKEWLINEIKKYFIKVKVDERFSGDPSKSVLRWGEQIGDYNYSGWGENFNTFQIEISRTLRKNHPKKLINMFSDIIIQFNDKFK</sequence>
<dbReference type="EMBL" id="DTLI01000178">
    <property type="protein sequence ID" value="HHS52706.1"/>
    <property type="molecule type" value="Genomic_DNA"/>
</dbReference>
<dbReference type="AlphaFoldDB" id="A0A7C6AAG1"/>
<dbReference type="Gene3D" id="3.40.630.40">
    <property type="entry name" value="Zn-dependent exopeptidases"/>
    <property type="match status" value="1"/>
</dbReference>
<evidence type="ECO:0000313" key="1">
    <source>
        <dbReference type="EMBL" id="HHS52706.1"/>
    </source>
</evidence>
<evidence type="ECO:0008006" key="2">
    <source>
        <dbReference type="Google" id="ProtNLM"/>
    </source>
</evidence>
<gene>
    <name evidence="1" type="ORF">ENW73_07580</name>
</gene>
<comment type="caution">
    <text evidence="1">The sequence shown here is derived from an EMBL/GenBank/DDBJ whole genome shotgun (WGS) entry which is preliminary data.</text>
</comment>
<organism evidence="1">
    <name type="scientific">candidate division WOR-3 bacterium</name>
    <dbReference type="NCBI Taxonomy" id="2052148"/>
    <lineage>
        <taxon>Bacteria</taxon>
        <taxon>Bacteria division WOR-3</taxon>
    </lineage>
</organism>
<reference evidence="1" key="1">
    <citation type="journal article" date="2020" name="mSystems">
        <title>Genome- and Community-Level Interaction Insights into Carbon Utilization and Element Cycling Functions of Hydrothermarchaeota in Hydrothermal Sediment.</title>
        <authorList>
            <person name="Zhou Z."/>
            <person name="Liu Y."/>
            <person name="Xu W."/>
            <person name="Pan J."/>
            <person name="Luo Z.H."/>
            <person name="Li M."/>
        </authorList>
    </citation>
    <scope>NUCLEOTIDE SEQUENCE [LARGE SCALE GENOMIC DNA]</scope>
    <source>
        <strain evidence="1">SpSt-876</strain>
    </source>
</reference>
<protein>
    <recommendedName>
        <fullName evidence="2">N-formylglutamate amidohydrolase</fullName>
    </recommendedName>
</protein>
<proteinExistence type="predicted"/>
<dbReference type="SUPFAM" id="SSF53187">
    <property type="entry name" value="Zn-dependent exopeptidases"/>
    <property type="match status" value="1"/>
</dbReference>
<name>A0A7C6AAG1_UNCW3</name>
<accession>A0A7C6AAG1</accession>